<evidence type="ECO:0000313" key="2">
    <source>
        <dbReference type="EMBL" id="KAK8381926.1"/>
    </source>
</evidence>
<dbReference type="Proteomes" id="UP001487740">
    <property type="component" value="Unassembled WGS sequence"/>
</dbReference>
<protein>
    <submittedName>
        <fullName evidence="2">Uncharacterized protein</fullName>
    </submittedName>
</protein>
<reference evidence="2 3" key="1">
    <citation type="submission" date="2023-03" db="EMBL/GenBank/DDBJ databases">
        <title>High-quality genome of Scylla paramamosain provides insights in environmental adaptation.</title>
        <authorList>
            <person name="Zhang L."/>
        </authorList>
    </citation>
    <scope>NUCLEOTIDE SEQUENCE [LARGE SCALE GENOMIC DNA]</scope>
    <source>
        <strain evidence="2">LZ_2023a</strain>
        <tissue evidence="2">Muscle</tissue>
    </source>
</reference>
<feature type="region of interest" description="Disordered" evidence="1">
    <location>
        <begin position="35"/>
        <end position="66"/>
    </location>
</feature>
<organism evidence="2 3">
    <name type="scientific">Scylla paramamosain</name>
    <name type="common">Mud crab</name>
    <dbReference type="NCBI Taxonomy" id="85552"/>
    <lineage>
        <taxon>Eukaryota</taxon>
        <taxon>Metazoa</taxon>
        <taxon>Ecdysozoa</taxon>
        <taxon>Arthropoda</taxon>
        <taxon>Crustacea</taxon>
        <taxon>Multicrustacea</taxon>
        <taxon>Malacostraca</taxon>
        <taxon>Eumalacostraca</taxon>
        <taxon>Eucarida</taxon>
        <taxon>Decapoda</taxon>
        <taxon>Pleocyemata</taxon>
        <taxon>Brachyura</taxon>
        <taxon>Eubrachyura</taxon>
        <taxon>Portunoidea</taxon>
        <taxon>Portunidae</taxon>
        <taxon>Portuninae</taxon>
        <taxon>Scylla</taxon>
    </lineage>
</organism>
<feature type="compositionally biased region" description="Basic and acidic residues" evidence="1">
    <location>
        <begin position="48"/>
        <end position="62"/>
    </location>
</feature>
<evidence type="ECO:0000313" key="3">
    <source>
        <dbReference type="Proteomes" id="UP001487740"/>
    </source>
</evidence>
<accession>A0AAW0T3C8</accession>
<gene>
    <name evidence="2" type="ORF">O3P69_015144</name>
</gene>
<dbReference type="EMBL" id="JARAKH010000039">
    <property type="protein sequence ID" value="KAK8381926.1"/>
    <property type="molecule type" value="Genomic_DNA"/>
</dbReference>
<comment type="caution">
    <text evidence="2">The sequence shown here is derived from an EMBL/GenBank/DDBJ whole genome shotgun (WGS) entry which is preliminary data.</text>
</comment>
<proteinExistence type="predicted"/>
<keyword evidence="3" id="KW-1185">Reference proteome</keyword>
<sequence>MGAVVALRAGGRAGGRAGSRVQFGVEAHQDVMAEVRGDEGDEGGADGGGERRGGRGELEKADGSFSPTTAGTTVYCVGVSGRYGWRPLLRGEGRAAGGGGRAETCVTIITRAVGCHECEDRPLWSPRRLHVRPSPSRHYTTPL</sequence>
<name>A0AAW0T3C8_SCYPA</name>
<evidence type="ECO:0000256" key="1">
    <source>
        <dbReference type="SAM" id="MobiDB-lite"/>
    </source>
</evidence>
<dbReference type="AlphaFoldDB" id="A0AAW0T3C8"/>